<protein>
    <submittedName>
        <fullName evidence="2">GNAT family N-acetyltransferase</fullName>
    </submittedName>
</protein>
<dbReference type="GO" id="GO:0005737">
    <property type="term" value="C:cytoplasm"/>
    <property type="evidence" value="ECO:0007669"/>
    <property type="project" value="TreeGrafter"/>
</dbReference>
<organism evidence="2 3">
    <name type="scientific">Serinibacter arcticus</name>
    <dbReference type="NCBI Taxonomy" id="1655435"/>
    <lineage>
        <taxon>Bacteria</taxon>
        <taxon>Bacillati</taxon>
        <taxon>Actinomycetota</taxon>
        <taxon>Actinomycetes</taxon>
        <taxon>Micrococcales</taxon>
        <taxon>Beutenbergiaceae</taxon>
        <taxon>Serinibacter</taxon>
    </lineage>
</organism>
<sequence>MPLPLLRPWRPDDAAELRTAVATSPDLVTQLPVLDLTTEDGCRTFIDTQLAPEAEDGATLAITVAGTAVGSVGISAIDRRHGTAWLSYWVTTAARGKGLATAALATIADRAIDNHGLFRLELGHRVNNPSSCSVATRAGFVAEGVERAKLSYDGERFDVETHSRLRTDPWPGVHRLLVAEGSW</sequence>
<accession>A0A2U1ZUW1</accession>
<dbReference type="OrthoDB" id="2061990at2"/>
<evidence type="ECO:0000313" key="2">
    <source>
        <dbReference type="EMBL" id="PWD50787.1"/>
    </source>
</evidence>
<dbReference type="PANTHER" id="PTHR43441:SF10">
    <property type="entry name" value="ACETYLTRANSFERASE"/>
    <property type="match status" value="1"/>
</dbReference>
<dbReference type="Proteomes" id="UP000245166">
    <property type="component" value="Unassembled WGS sequence"/>
</dbReference>
<dbReference type="Pfam" id="PF13302">
    <property type="entry name" value="Acetyltransf_3"/>
    <property type="match status" value="1"/>
</dbReference>
<dbReference type="InterPro" id="IPR051908">
    <property type="entry name" value="Ribosomal_N-acetyltransferase"/>
</dbReference>
<dbReference type="PROSITE" id="PS51186">
    <property type="entry name" value="GNAT"/>
    <property type="match status" value="1"/>
</dbReference>
<evidence type="ECO:0000259" key="1">
    <source>
        <dbReference type="PROSITE" id="PS51186"/>
    </source>
</evidence>
<dbReference type="PANTHER" id="PTHR43441">
    <property type="entry name" value="RIBOSOMAL-PROTEIN-SERINE ACETYLTRANSFERASE"/>
    <property type="match status" value="1"/>
</dbReference>
<evidence type="ECO:0000313" key="3">
    <source>
        <dbReference type="Proteomes" id="UP000245166"/>
    </source>
</evidence>
<keyword evidence="3" id="KW-1185">Reference proteome</keyword>
<reference evidence="2 3" key="1">
    <citation type="submission" date="2018-03" db="EMBL/GenBank/DDBJ databases">
        <title>Genome assembly of novel Miniimonas species PCH200.</title>
        <authorList>
            <person name="Thakur V."/>
            <person name="Kumar V."/>
            <person name="Singh D."/>
        </authorList>
    </citation>
    <scope>NUCLEOTIDE SEQUENCE [LARGE SCALE GENOMIC DNA]</scope>
    <source>
        <strain evidence="2 3">PCH200</strain>
    </source>
</reference>
<dbReference type="Gene3D" id="3.40.630.30">
    <property type="match status" value="1"/>
</dbReference>
<comment type="caution">
    <text evidence="2">The sequence shown here is derived from an EMBL/GenBank/DDBJ whole genome shotgun (WGS) entry which is preliminary data.</text>
</comment>
<dbReference type="SUPFAM" id="SSF55729">
    <property type="entry name" value="Acyl-CoA N-acyltransferases (Nat)"/>
    <property type="match status" value="1"/>
</dbReference>
<dbReference type="AlphaFoldDB" id="A0A2U1ZUW1"/>
<dbReference type="RefSeq" id="WP_109229169.1">
    <property type="nucleotide sequence ID" value="NZ_PYHR01000002.1"/>
</dbReference>
<dbReference type="GO" id="GO:0008999">
    <property type="term" value="F:protein-N-terminal-alanine acetyltransferase activity"/>
    <property type="evidence" value="ECO:0007669"/>
    <property type="project" value="TreeGrafter"/>
</dbReference>
<name>A0A2U1ZUW1_9MICO</name>
<feature type="domain" description="N-acetyltransferase" evidence="1">
    <location>
        <begin position="4"/>
        <end position="158"/>
    </location>
</feature>
<dbReference type="EMBL" id="PYHR01000002">
    <property type="protein sequence ID" value="PWD50787.1"/>
    <property type="molecule type" value="Genomic_DNA"/>
</dbReference>
<gene>
    <name evidence="2" type="ORF">C8046_09140</name>
</gene>
<proteinExistence type="predicted"/>
<dbReference type="InterPro" id="IPR000182">
    <property type="entry name" value="GNAT_dom"/>
</dbReference>
<dbReference type="InterPro" id="IPR016181">
    <property type="entry name" value="Acyl_CoA_acyltransferase"/>
</dbReference>
<dbReference type="GO" id="GO:1990189">
    <property type="term" value="F:protein N-terminal-serine acetyltransferase activity"/>
    <property type="evidence" value="ECO:0007669"/>
    <property type="project" value="TreeGrafter"/>
</dbReference>